<gene>
    <name evidence="2" type="ORF">CGLO_00799</name>
</gene>
<accession>T0MCZ4</accession>
<proteinExistence type="predicted"/>
<sequence>MASAATSSSRPGPAGAAAVSTPSPRPGPAGGGPSRAPPSRSSVTDPVLRNTLRYTISAKEYATLHKYVISRSRILKRAAPSVSAVERIVEGEKPKQNVGPGAGGRAVDDYNARAVRHSLRVFIGTAVAMKGWALISQKLLGAKPE</sequence>
<feature type="region of interest" description="Disordered" evidence="1">
    <location>
        <begin position="1"/>
        <end position="49"/>
    </location>
</feature>
<name>T0MCZ4_COLGC</name>
<dbReference type="AlphaFoldDB" id="T0MCZ4"/>
<evidence type="ECO:0000313" key="2">
    <source>
        <dbReference type="EMBL" id="EQB58890.1"/>
    </source>
</evidence>
<dbReference type="EMBL" id="AMYD01000189">
    <property type="protein sequence ID" value="EQB58890.1"/>
    <property type="molecule type" value="Genomic_DNA"/>
</dbReference>
<comment type="caution">
    <text evidence="2">The sequence shown here is derived from an EMBL/GenBank/DDBJ whole genome shotgun (WGS) entry which is preliminary data.</text>
</comment>
<reference evidence="3" key="1">
    <citation type="journal article" date="2013" name="Mol. Plant Microbe Interact.">
        <title>Global aspects of pacC regulation of pathogenicity genes in Colletotrichum gloeosporioides as revealed by transcriptome analysis.</title>
        <authorList>
            <person name="Alkan N."/>
            <person name="Meng X."/>
            <person name="Friedlander G."/>
            <person name="Reuveni E."/>
            <person name="Sukno S."/>
            <person name="Sherman A."/>
            <person name="Thon M."/>
            <person name="Fluhr R."/>
            <person name="Prusky D."/>
        </authorList>
    </citation>
    <scope>NUCLEOTIDE SEQUENCE [LARGE SCALE GENOMIC DNA]</scope>
    <source>
        <strain evidence="3">Cg-14</strain>
    </source>
</reference>
<dbReference type="Proteomes" id="UP000015530">
    <property type="component" value="Unassembled WGS sequence"/>
</dbReference>
<evidence type="ECO:0000313" key="3">
    <source>
        <dbReference type="Proteomes" id="UP000015530"/>
    </source>
</evidence>
<evidence type="ECO:0000256" key="1">
    <source>
        <dbReference type="SAM" id="MobiDB-lite"/>
    </source>
</evidence>
<dbReference type="OMA" id="MGAKKEY"/>
<organism evidence="2 3">
    <name type="scientific">Colletotrichum gloeosporioides (strain Cg-14)</name>
    <name type="common">Anthracnose fungus</name>
    <name type="synonym">Glomerella cingulata</name>
    <dbReference type="NCBI Taxonomy" id="1237896"/>
    <lineage>
        <taxon>Eukaryota</taxon>
        <taxon>Fungi</taxon>
        <taxon>Dikarya</taxon>
        <taxon>Ascomycota</taxon>
        <taxon>Pezizomycotina</taxon>
        <taxon>Sordariomycetes</taxon>
        <taxon>Hypocreomycetidae</taxon>
        <taxon>Glomerellales</taxon>
        <taxon>Glomerellaceae</taxon>
        <taxon>Colletotrichum</taxon>
        <taxon>Colletotrichum gloeosporioides species complex</taxon>
    </lineage>
</organism>
<dbReference type="eggNOG" id="ENOG502RQQG">
    <property type="taxonomic scope" value="Eukaryota"/>
</dbReference>
<protein>
    <submittedName>
        <fullName evidence="2">Uncharacterized protein</fullName>
    </submittedName>
</protein>
<dbReference type="STRING" id="1237896.T0MCZ4"/>
<dbReference type="OrthoDB" id="291792at2759"/>
<dbReference type="HOGENOM" id="CLU_1786694_0_0_1"/>
<feature type="compositionally biased region" description="Low complexity" evidence="1">
    <location>
        <begin position="1"/>
        <end position="22"/>
    </location>
</feature>